<dbReference type="AlphaFoldDB" id="L9VLC5"/>
<name>L9VLC5_9EURY</name>
<dbReference type="Proteomes" id="UP000011599">
    <property type="component" value="Unassembled WGS sequence"/>
</dbReference>
<sequence>MREDPASETTPRRPHHVGVELRRSRTVSTAAKPTPYRIGSVDSFALEHRGAGNPPREPSPFHGPGRGTNETISWQKRIHNASASI</sequence>
<evidence type="ECO:0000313" key="3">
    <source>
        <dbReference type="Proteomes" id="UP000011599"/>
    </source>
</evidence>
<accession>L9VLC5</accession>
<feature type="region of interest" description="Disordered" evidence="1">
    <location>
        <begin position="1"/>
        <end position="36"/>
    </location>
</feature>
<feature type="region of interest" description="Disordered" evidence="1">
    <location>
        <begin position="48"/>
        <end position="70"/>
    </location>
</feature>
<evidence type="ECO:0000256" key="1">
    <source>
        <dbReference type="SAM" id="MobiDB-lite"/>
    </source>
</evidence>
<evidence type="ECO:0000313" key="2">
    <source>
        <dbReference type="EMBL" id="ELY37881.1"/>
    </source>
</evidence>
<proteinExistence type="predicted"/>
<reference evidence="2 3" key="1">
    <citation type="journal article" date="2014" name="PLoS Genet.">
        <title>Phylogenetically driven sequencing of extremely halophilic archaea reveals strategies for static and dynamic osmo-response.</title>
        <authorList>
            <person name="Becker E.A."/>
            <person name="Seitzer P.M."/>
            <person name="Tritt A."/>
            <person name="Larsen D."/>
            <person name="Krusor M."/>
            <person name="Yao A.I."/>
            <person name="Wu D."/>
            <person name="Madern D."/>
            <person name="Eisen J.A."/>
            <person name="Darling A.E."/>
            <person name="Facciotti M.T."/>
        </authorList>
    </citation>
    <scope>NUCLEOTIDE SEQUENCE [LARGE SCALE GENOMIC DNA]</scope>
    <source>
        <strain evidence="2 3">GA33</strain>
    </source>
</reference>
<comment type="caution">
    <text evidence="2">The sequence shown here is derived from an EMBL/GenBank/DDBJ whole genome shotgun (WGS) entry which is preliminary data.</text>
</comment>
<organism evidence="2 3">
    <name type="scientific">Natronorubrum tibetense GA33</name>
    <dbReference type="NCBI Taxonomy" id="1114856"/>
    <lineage>
        <taxon>Archaea</taxon>
        <taxon>Methanobacteriati</taxon>
        <taxon>Methanobacteriota</taxon>
        <taxon>Stenosarchaea group</taxon>
        <taxon>Halobacteria</taxon>
        <taxon>Halobacteriales</taxon>
        <taxon>Natrialbaceae</taxon>
        <taxon>Natronorubrum</taxon>
    </lineage>
</organism>
<dbReference type="EMBL" id="AOHW01000044">
    <property type="protein sequence ID" value="ELY37881.1"/>
    <property type="molecule type" value="Genomic_DNA"/>
</dbReference>
<protein>
    <submittedName>
        <fullName evidence="2">Uncharacterized protein</fullName>
    </submittedName>
</protein>
<gene>
    <name evidence="2" type="ORF">C496_18793</name>
</gene>
<keyword evidence="3" id="KW-1185">Reference proteome</keyword>